<evidence type="ECO:0000313" key="3">
    <source>
        <dbReference type="EMBL" id="KAK1346697.1"/>
    </source>
</evidence>
<feature type="compositionally biased region" description="Basic and acidic residues" evidence="2">
    <location>
        <begin position="221"/>
        <end position="230"/>
    </location>
</feature>
<keyword evidence="1" id="KW-0175">Coiled coil</keyword>
<dbReference type="Proteomes" id="UP001177744">
    <property type="component" value="Unassembled WGS sequence"/>
</dbReference>
<gene>
    <name evidence="3" type="ORF">QTO34_000557</name>
</gene>
<protein>
    <recommendedName>
        <fullName evidence="5">HAT C-terminal dimerisation domain-containing protein</fullName>
    </recommendedName>
</protein>
<feature type="region of interest" description="Disordered" evidence="2">
    <location>
        <begin position="221"/>
        <end position="255"/>
    </location>
</feature>
<evidence type="ECO:0008006" key="5">
    <source>
        <dbReference type="Google" id="ProtNLM"/>
    </source>
</evidence>
<dbReference type="AlphaFoldDB" id="A0AA40LX23"/>
<dbReference type="PANTHER" id="PTHR45913:SF10">
    <property type="entry name" value="DUF4371 DOMAIN-CONTAINING PROTEIN"/>
    <property type="match status" value="1"/>
</dbReference>
<keyword evidence="4" id="KW-1185">Reference proteome</keyword>
<reference evidence="3" key="1">
    <citation type="submission" date="2023-06" db="EMBL/GenBank/DDBJ databases">
        <title>Reference genome for the Northern bat (Eptesicus nilssonii), a most northern bat species.</title>
        <authorList>
            <person name="Laine V.N."/>
            <person name="Pulliainen A.T."/>
            <person name="Lilley T.M."/>
        </authorList>
    </citation>
    <scope>NUCLEOTIDE SEQUENCE</scope>
    <source>
        <strain evidence="3">BLF_Eptnil</strain>
        <tissue evidence="3">Kidney</tissue>
    </source>
</reference>
<feature type="compositionally biased region" description="Basic and acidic residues" evidence="2">
    <location>
        <begin position="241"/>
        <end position="251"/>
    </location>
</feature>
<evidence type="ECO:0000313" key="4">
    <source>
        <dbReference type="Proteomes" id="UP001177744"/>
    </source>
</evidence>
<dbReference type="InterPro" id="IPR012337">
    <property type="entry name" value="RNaseH-like_sf"/>
</dbReference>
<dbReference type="SUPFAM" id="SSF53098">
    <property type="entry name" value="Ribonuclease H-like"/>
    <property type="match status" value="1"/>
</dbReference>
<organism evidence="3 4">
    <name type="scientific">Cnephaeus nilssonii</name>
    <name type="common">Northern bat</name>
    <name type="synonym">Eptesicus nilssonii</name>
    <dbReference type="NCBI Taxonomy" id="3371016"/>
    <lineage>
        <taxon>Eukaryota</taxon>
        <taxon>Metazoa</taxon>
        <taxon>Chordata</taxon>
        <taxon>Craniata</taxon>
        <taxon>Vertebrata</taxon>
        <taxon>Euteleostomi</taxon>
        <taxon>Mammalia</taxon>
        <taxon>Eutheria</taxon>
        <taxon>Laurasiatheria</taxon>
        <taxon>Chiroptera</taxon>
        <taxon>Yangochiroptera</taxon>
        <taxon>Vespertilionidae</taxon>
        <taxon>Cnephaeus</taxon>
    </lineage>
</organism>
<feature type="coiled-coil region" evidence="1">
    <location>
        <begin position="270"/>
        <end position="325"/>
    </location>
</feature>
<proteinExistence type="predicted"/>
<dbReference type="EMBL" id="JAULJE010000001">
    <property type="protein sequence ID" value="KAK1346697.1"/>
    <property type="molecule type" value="Genomic_DNA"/>
</dbReference>
<accession>A0AA40LX23</accession>
<comment type="caution">
    <text evidence="3">The sequence shown here is derived from an EMBL/GenBank/DDBJ whole genome shotgun (WGS) entry which is preliminary data.</text>
</comment>
<sequence length="331" mass="39203">MKYQHVLDSLLDQFSDRFSQFRSLEQTMKIIKYPDVVVYSILELNGFQWMQIDDLEMQLAEFQDSMWAQVFVDLRSKLENLERCCLENQEECHYEQEIWSAWNPLPDTFSTLKNISMALLTIFPSTYFCEALFSALNNIKTNKRNRLTDEVSSACLGLKYTKYQPSIEDLANEIQQQKVTNRQLDAMPPPVGHRCPLVVHCPTLLQIQVPVIRKERENYITRHQRRETMGRQRNSSHKKEKQASPEKEVNKLEASNLSEKEFREMVIRWLKRMEEKIDNMSKNQEEMKKNQEEMKNDIVAVKNSIESIKSRLEEAEDHISELEDKMEKILK</sequence>
<evidence type="ECO:0000256" key="1">
    <source>
        <dbReference type="SAM" id="Coils"/>
    </source>
</evidence>
<evidence type="ECO:0000256" key="2">
    <source>
        <dbReference type="SAM" id="MobiDB-lite"/>
    </source>
</evidence>
<dbReference type="PANTHER" id="PTHR45913">
    <property type="entry name" value="EPM2A-INTERACTING PROTEIN 1"/>
    <property type="match status" value="1"/>
</dbReference>
<name>A0AA40LX23_CNENI</name>